<keyword evidence="5" id="KW-0808">Transferase</keyword>
<dbReference type="GO" id="GO:0016301">
    <property type="term" value="F:kinase activity"/>
    <property type="evidence" value="ECO:0007669"/>
    <property type="project" value="UniProtKB-KW"/>
</dbReference>
<feature type="region of interest" description="Disordered" evidence="4">
    <location>
        <begin position="1"/>
        <end position="54"/>
    </location>
</feature>
<sequence>MGGGISCASKADVAVDGPQPPLPAPPSAGGTLISSRPDDRKLHLTSPISGAQVGTMEGHTDRVYCIALAPPGPGGGGGGVLLAASGSADGSVRLWDAATRAQLQLLETGEPAAQPAGGAQPDGCGGAPQVVSCGYSVAEDRPITDRPSTDCLAFSPEGGDGTITVWRIAPGSGGGEGGAALPPRASLSCVCVEAHSKAVGGLAFLQVQQQQAGGLLPLVLASCSGDPGVQVWDARMGRNINTFRYHVSDVAHLAFGAVHEHELQQQQQGSPPATTSSRPASAASGASTKPAVAAAVAAVPRREVVVLLSVDVRGLACVWNVWGGGLLHYAEGVNGADLAGSKLLWLQNRAVQYADLQELMAPLPPDTEAAAADGSGGARRRRQFPRRLATTALAALAPPGEDIELLAAGPGLSAVVAVTDKQRLCVFRPYAA</sequence>
<dbReference type="Gene3D" id="2.130.10.10">
    <property type="entry name" value="YVTN repeat-like/Quinoprotein amine dehydrogenase"/>
    <property type="match status" value="2"/>
</dbReference>
<keyword evidence="2" id="KW-0677">Repeat</keyword>
<feature type="compositionally biased region" description="Low complexity" evidence="4">
    <location>
        <begin position="269"/>
        <end position="286"/>
    </location>
</feature>
<dbReference type="EMBL" id="PGGS01000186">
    <property type="protein sequence ID" value="PNH07332.1"/>
    <property type="molecule type" value="Genomic_DNA"/>
</dbReference>
<dbReference type="AlphaFoldDB" id="A0A2J8A470"/>
<evidence type="ECO:0000256" key="1">
    <source>
        <dbReference type="ARBA" id="ARBA00022574"/>
    </source>
</evidence>
<dbReference type="InterPro" id="IPR001680">
    <property type="entry name" value="WD40_rpt"/>
</dbReference>
<feature type="repeat" description="WD" evidence="3">
    <location>
        <begin position="56"/>
        <end position="105"/>
    </location>
</feature>
<evidence type="ECO:0000313" key="6">
    <source>
        <dbReference type="Proteomes" id="UP000236333"/>
    </source>
</evidence>
<evidence type="ECO:0000256" key="4">
    <source>
        <dbReference type="SAM" id="MobiDB-lite"/>
    </source>
</evidence>
<dbReference type="SMART" id="SM00320">
    <property type="entry name" value="WD40"/>
    <property type="match status" value="2"/>
</dbReference>
<protein>
    <submittedName>
        <fullName evidence="5">Putative serine/threonine-protein kinase</fullName>
    </submittedName>
</protein>
<organism evidence="5 6">
    <name type="scientific">Tetrabaena socialis</name>
    <dbReference type="NCBI Taxonomy" id="47790"/>
    <lineage>
        <taxon>Eukaryota</taxon>
        <taxon>Viridiplantae</taxon>
        <taxon>Chlorophyta</taxon>
        <taxon>core chlorophytes</taxon>
        <taxon>Chlorophyceae</taxon>
        <taxon>CS clade</taxon>
        <taxon>Chlamydomonadales</taxon>
        <taxon>Tetrabaenaceae</taxon>
        <taxon>Tetrabaena</taxon>
    </lineage>
</organism>
<dbReference type="InterPro" id="IPR036322">
    <property type="entry name" value="WD40_repeat_dom_sf"/>
</dbReference>
<dbReference type="InterPro" id="IPR015943">
    <property type="entry name" value="WD40/YVTN_repeat-like_dom_sf"/>
</dbReference>
<dbReference type="SUPFAM" id="SSF50978">
    <property type="entry name" value="WD40 repeat-like"/>
    <property type="match status" value="1"/>
</dbReference>
<comment type="caution">
    <text evidence="5">The sequence shown here is derived from an EMBL/GenBank/DDBJ whole genome shotgun (WGS) entry which is preliminary data.</text>
</comment>
<dbReference type="OrthoDB" id="548011at2759"/>
<dbReference type="PANTHER" id="PTHR19848:SF8">
    <property type="entry name" value="F-BOX AND WD REPEAT DOMAIN CONTAINING 7"/>
    <property type="match status" value="1"/>
</dbReference>
<feature type="region of interest" description="Disordered" evidence="4">
    <location>
        <begin position="261"/>
        <end position="286"/>
    </location>
</feature>
<evidence type="ECO:0000256" key="2">
    <source>
        <dbReference type="ARBA" id="ARBA00022737"/>
    </source>
</evidence>
<keyword evidence="1 3" id="KW-0853">WD repeat</keyword>
<keyword evidence="5" id="KW-0418">Kinase</keyword>
<proteinExistence type="predicted"/>
<reference evidence="5 6" key="1">
    <citation type="journal article" date="2017" name="Mol. Biol. Evol.">
        <title>The 4-celled Tetrabaena socialis nuclear genome reveals the essential components for genetic control of cell number at the origin of multicellularity in the volvocine lineage.</title>
        <authorList>
            <person name="Featherston J."/>
            <person name="Arakaki Y."/>
            <person name="Hanschen E.R."/>
            <person name="Ferris P.J."/>
            <person name="Michod R.E."/>
            <person name="Olson B.J.S.C."/>
            <person name="Nozaki H."/>
            <person name="Durand P.M."/>
        </authorList>
    </citation>
    <scope>NUCLEOTIDE SEQUENCE [LARGE SCALE GENOMIC DNA]</scope>
    <source>
        <strain evidence="5 6">NIES-571</strain>
    </source>
</reference>
<keyword evidence="6" id="KW-1185">Reference proteome</keyword>
<dbReference type="PANTHER" id="PTHR19848">
    <property type="entry name" value="WD40 REPEAT PROTEIN"/>
    <property type="match status" value="1"/>
</dbReference>
<gene>
    <name evidence="5" type="ORF">TSOC_006231</name>
</gene>
<evidence type="ECO:0000313" key="5">
    <source>
        <dbReference type="EMBL" id="PNH07332.1"/>
    </source>
</evidence>
<accession>A0A2J8A470</accession>
<evidence type="ECO:0000256" key="3">
    <source>
        <dbReference type="PROSITE-ProRule" id="PRU00221"/>
    </source>
</evidence>
<name>A0A2J8A470_9CHLO</name>
<dbReference type="Proteomes" id="UP000236333">
    <property type="component" value="Unassembled WGS sequence"/>
</dbReference>
<dbReference type="Pfam" id="PF00400">
    <property type="entry name" value="WD40"/>
    <property type="match status" value="1"/>
</dbReference>
<dbReference type="PROSITE" id="PS50082">
    <property type="entry name" value="WD_REPEATS_2"/>
    <property type="match status" value="1"/>
</dbReference>